<dbReference type="Gene3D" id="3.40.50.1820">
    <property type="entry name" value="alpha/beta hydrolase"/>
    <property type="match status" value="1"/>
</dbReference>
<evidence type="ECO:0000256" key="3">
    <source>
        <dbReference type="SAM" id="MobiDB-lite"/>
    </source>
</evidence>
<protein>
    <recommendedName>
        <fullName evidence="4">AB hydrolase-1 domain-containing protein</fullName>
    </recommendedName>
</protein>
<dbReference type="GO" id="GO:0016787">
    <property type="term" value="F:hydrolase activity"/>
    <property type="evidence" value="ECO:0007669"/>
    <property type="project" value="UniProtKB-KW"/>
</dbReference>
<name>A0AAE1F715_PETCI</name>
<reference evidence="5" key="1">
    <citation type="submission" date="2023-10" db="EMBL/GenBank/DDBJ databases">
        <title>Genome assemblies of two species of porcelain crab, Petrolisthes cinctipes and Petrolisthes manimaculis (Anomura: Porcellanidae).</title>
        <authorList>
            <person name="Angst P."/>
        </authorList>
    </citation>
    <scope>NUCLEOTIDE SEQUENCE</scope>
    <source>
        <strain evidence="5">PB745_01</strain>
        <tissue evidence="5">Gill</tissue>
    </source>
</reference>
<evidence type="ECO:0000256" key="2">
    <source>
        <dbReference type="ARBA" id="ARBA00022801"/>
    </source>
</evidence>
<dbReference type="AlphaFoldDB" id="A0AAE1F715"/>
<evidence type="ECO:0000259" key="4">
    <source>
        <dbReference type="Pfam" id="PF00561"/>
    </source>
</evidence>
<dbReference type="InterPro" id="IPR050266">
    <property type="entry name" value="AB_hydrolase_sf"/>
</dbReference>
<dbReference type="InterPro" id="IPR000073">
    <property type="entry name" value="AB_hydrolase_1"/>
</dbReference>
<sequence length="364" mass="41638">MASYLRKVVVCLRVLYRDTVLYVNDPMVNQEQHKQQNKMPESPTEDKKEQSTKYACEDDQLSDQNEVLNWEEVEIDIGWGTMRGKAIGNGPHHVLGLHGWLDNANTFDLVAGVLPESVRFVSLDLPGHGLSDHFPTGFVYDPRGYMASVKRAVIGLGWKQFTFLGHSMGAVVAIMYTAVFPEDVHALISIDVIKTWSYPPEKQASQMRKYFYQYFDNEKMCTQNPLVYTEEELIKKTIEGSKSLDERGAKIMLKRGAKPSEDGKGLILSRDLRCKTYFIGFIGLDVWIEAAKAITCPFLIIKANEGHHYETEEGYKVMLEAFKKDCKHFIYHEIAGKHHIHLTHPTTVRKYLIDFLKERTDIGN</sequence>
<dbReference type="Proteomes" id="UP001286313">
    <property type="component" value="Unassembled WGS sequence"/>
</dbReference>
<proteinExistence type="inferred from homology"/>
<evidence type="ECO:0000256" key="1">
    <source>
        <dbReference type="ARBA" id="ARBA00008645"/>
    </source>
</evidence>
<dbReference type="Pfam" id="PF00561">
    <property type="entry name" value="Abhydrolase_1"/>
    <property type="match status" value="1"/>
</dbReference>
<evidence type="ECO:0000313" key="5">
    <source>
        <dbReference type="EMBL" id="KAK3868423.1"/>
    </source>
</evidence>
<dbReference type="PANTHER" id="PTHR43798:SF14">
    <property type="entry name" value="SERINE HYDROLASE-LIKE PROTEIN DDB_G0286239"/>
    <property type="match status" value="1"/>
</dbReference>
<accession>A0AAE1F715</accession>
<dbReference type="GO" id="GO:0016020">
    <property type="term" value="C:membrane"/>
    <property type="evidence" value="ECO:0007669"/>
    <property type="project" value="TreeGrafter"/>
</dbReference>
<keyword evidence="6" id="KW-1185">Reference proteome</keyword>
<evidence type="ECO:0000313" key="6">
    <source>
        <dbReference type="Proteomes" id="UP001286313"/>
    </source>
</evidence>
<dbReference type="SUPFAM" id="SSF53474">
    <property type="entry name" value="alpha/beta-Hydrolases"/>
    <property type="match status" value="1"/>
</dbReference>
<comment type="similarity">
    <text evidence="1">Belongs to the AB hydrolase superfamily.</text>
</comment>
<feature type="region of interest" description="Disordered" evidence="3">
    <location>
        <begin position="30"/>
        <end position="56"/>
    </location>
</feature>
<dbReference type="InterPro" id="IPR029058">
    <property type="entry name" value="AB_hydrolase_fold"/>
</dbReference>
<dbReference type="EMBL" id="JAWQEG010003013">
    <property type="protein sequence ID" value="KAK3868423.1"/>
    <property type="molecule type" value="Genomic_DNA"/>
</dbReference>
<feature type="domain" description="AB hydrolase-1" evidence="4">
    <location>
        <begin position="93"/>
        <end position="345"/>
    </location>
</feature>
<dbReference type="PANTHER" id="PTHR43798">
    <property type="entry name" value="MONOACYLGLYCEROL LIPASE"/>
    <property type="match status" value="1"/>
</dbReference>
<gene>
    <name evidence="5" type="ORF">Pcinc_026174</name>
</gene>
<keyword evidence="2" id="KW-0378">Hydrolase</keyword>
<comment type="caution">
    <text evidence="5">The sequence shown here is derived from an EMBL/GenBank/DDBJ whole genome shotgun (WGS) entry which is preliminary data.</text>
</comment>
<organism evidence="5 6">
    <name type="scientific">Petrolisthes cinctipes</name>
    <name type="common">Flat porcelain crab</name>
    <dbReference type="NCBI Taxonomy" id="88211"/>
    <lineage>
        <taxon>Eukaryota</taxon>
        <taxon>Metazoa</taxon>
        <taxon>Ecdysozoa</taxon>
        <taxon>Arthropoda</taxon>
        <taxon>Crustacea</taxon>
        <taxon>Multicrustacea</taxon>
        <taxon>Malacostraca</taxon>
        <taxon>Eumalacostraca</taxon>
        <taxon>Eucarida</taxon>
        <taxon>Decapoda</taxon>
        <taxon>Pleocyemata</taxon>
        <taxon>Anomura</taxon>
        <taxon>Galatheoidea</taxon>
        <taxon>Porcellanidae</taxon>
        <taxon>Petrolisthes</taxon>
    </lineage>
</organism>